<dbReference type="SUPFAM" id="SSF52540">
    <property type="entry name" value="P-loop containing nucleoside triphosphate hydrolases"/>
    <property type="match status" value="1"/>
</dbReference>
<evidence type="ECO:0000259" key="2">
    <source>
        <dbReference type="PROSITE" id="PS00662"/>
    </source>
</evidence>
<dbReference type="RefSeq" id="WP_115268270.1">
    <property type="nucleotide sequence ID" value="NZ_UGGU01000002.1"/>
</dbReference>
<keyword evidence="4" id="KW-1185">Reference proteome</keyword>
<name>A0A377GP87_9FUSO</name>
<dbReference type="GO" id="GO:0016887">
    <property type="term" value="F:ATP hydrolysis activity"/>
    <property type="evidence" value="ECO:0007669"/>
    <property type="project" value="InterPro"/>
</dbReference>
<reference evidence="3 4" key="1">
    <citation type="submission" date="2018-06" db="EMBL/GenBank/DDBJ databases">
        <authorList>
            <consortium name="Pathogen Informatics"/>
            <person name="Doyle S."/>
        </authorList>
    </citation>
    <scope>NUCLEOTIDE SEQUENCE [LARGE SCALE GENOMIC DNA]</scope>
    <source>
        <strain evidence="3 4">NCTC10723</strain>
    </source>
</reference>
<dbReference type="Proteomes" id="UP000255328">
    <property type="component" value="Unassembled WGS sequence"/>
</dbReference>
<evidence type="ECO:0000256" key="1">
    <source>
        <dbReference type="ARBA" id="ARBA00006611"/>
    </source>
</evidence>
<dbReference type="InterPro" id="IPR001482">
    <property type="entry name" value="T2SS/T4SS_dom"/>
</dbReference>
<dbReference type="PANTHER" id="PTHR30486">
    <property type="entry name" value="TWITCHING MOTILITY PROTEIN PILT"/>
    <property type="match status" value="1"/>
</dbReference>
<dbReference type="OrthoDB" id="9810761at2"/>
<proteinExistence type="inferred from homology"/>
<comment type="similarity">
    <text evidence="1">Belongs to the GSP E family.</text>
</comment>
<dbReference type="GO" id="GO:0005737">
    <property type="term" value="C:cytoplasm"/>
    <property type="evidence" value="ECO:0007669"/>
    <property type="project" value="InterPro"/>
</dbReference>
<gene>
    <name evidence="3" type="ORF">NCTC10723_00079</name>
</gene>
<accession>A0A377GP87</accession>
<dbReference type="Pfam" id="PF00437">
    <property type="entry name" value="T2SSE"/>
    <property type="match status" value="1"/>
</dbReference>
<dbReference type="AlphaFoldDB" id="A0A377GP87"/>
<dbReference type="Gene3D" id="3.40.50.300">
    <property type="entry name" value="P-loop containing nucleotide triphosphate hydrolases"/>
    <property type="match status" value="1"/>
</dbReference>
<dbReference type="NCBIfam" id="TIGR02782">
    <property type="entry name" value="TrbB_P"/>
    <property type="match status" value="1"/>
</dbReference>
<dbReference type="InterPro" id="IPR050921">
    <property type="entry name" value="T4SS_GSP_E_ATPase"/>
</dbReference>
<dbReference type="EMBL" id="UGGU01000002">
    <property type="protein sequence ID" value="STO28768.1"/>
    <property type="molecule type" value="Genomic_DNA"/>
</dbReference>
<protein>
    <submittedName>
        <fullName evidence="3">Type IV secretion system protein virB11</fullName>
    </submittedName>
</protein>
<dbReference type="InterPro" id="IPR014149">
    <property type="entry name" value="Conjug-transfer_TrbB"/>
</dbReference>
<dbReference type="GO" id="GO:0005524">
    <property type="term" value="F:ATP binding"/>
    <property type="evidence" value="ECO:0007669"/>
    <property type="project" value="InterPro"/>
</dbReference>
<dbReference type="CDD" id="cd01130">
    <property type="entry name" value="VirB11-like_ATPase"/>
    <property type="match status" value="1"/>
</dbReference>
<feature type="domain" description="Bacterial type II secretion system protein E" evidence="2">
    <location>
        <begin position="206"/>
        <end position="220"/>
    </location>
</feature>
<sequence length="309" mass="34717">MSNVLLDTLLISFGSEINNYLKDPDVIEVYLNDDKKLWIDTLSSGRKYTGIEIDPQIAKNIIYLVASSVETEANEHNPIIDAELPGNGERFAGILPPVVKNPSFAIRKKALKIFTLEDYIKNNIMTEKQYNIICEAVKNRENMLVVGGTSTGKTTLTNAIINEMSKYPNRLIIIEDTQELQCSAEDRLFLRSTDYATIRRLLMATLRLRPDKIIIGEIRDGAALNLIKAWNTGHPGGICTLHANSALEGLEQLESYISEVSIQEQKKTISKAVNLVINIRKIGTQRKIHEIIKITGLDDKGNYLYENIN</sequence>
<dbReference type="PANTHER" id="PTHR30486:SF6">
    <property type="entry name" value="TYPE IV PILUS RETRACTATION ATPASE PILT"/>
    <property type="match status" value="1"/>
</dbReference>
<dbReference type="InterPro" id="IPR027417">
    <property type="entry name" value="P-loop_NTPase"/>
</dbReference>
<organism evidence="3 4">
    <name type="scientific">Fusobacterium necrogenes</name>
    <dbReference type="NCBI Taxonomy" id="858"/>
    <lineage>
        <taxon>Bacteria</taxon>
        <taxon>Fusobacteriati</taxon>
        <taxon>Fusobacteriota</taxon>
        <taxon>Fusobacteriia</taxon>
        <taxon>Fusobacteriales</taxon>
        <taxon>Fusobacteriaceae</taxon>
        <taxon>Fusobacterium</taxon>
    </lineage>
</organism>
<evidence type="ECO:0000313" key="4">
    <source>
        <dbReference type="Proteomes" id="UP000255328"/>
    </source>
</evidence>
<dbReference type="Gene3D" id="3.30.450.90">
    <property type="match status" value="1"/>
</dbReference>
<dbReference type="PROSITE" id="PS00662">
    <property type="entry name" value="T2SP_E"/>
    <property type="match status" value="1"/>
</dbReference>
<evidence type="ECO:0000313" key="3">
    <source>
        <dbReference type="EMBL" id="STO28768.1"/>
    </source>
</evidence>